<evidence type="ECO:0000259" key="3">
    <source>
        <dbReference type="SMART" id="SM01214"/>
    </source>
</evidence>
<dbReference type="InterPro" id="IPR019449">
    <property type="entry name" value="FMP27_WPPW_RBG"/>
</dbReference>
<feature type="domain" description="FMP27 WPPW motif-containing RBG unit" evidence="5">
    <location>
        <begin position="1485"/>
        <end position="1836"/>
    </location>
</feature>
<accession>A0A3G2SBW7</accession>
<dbReference type="SMART" id="SM01214">
    <property type="entry name" value="Fmp27_GFWDK"/>
    <property type="match status" value="1"/>
</dbReference>
<dbReference type="InterPro" id="IPR045167">
    <property type="entry name" value="Hobbit"/>
</dbReference>
<dbReference type="PANTHER" id="PTHR15678">
    <property type="entry name" value="ANTIGEN MLAA-22-RELATED"/>
    <property type="match status" value="1"/>
</dbReference>
<dbReference type="EMBL" id="CP033156">
    <property type="protein sequence ID" value="AYO44988.1"/>
    <property type="molecule type" value="Genomic_DNA"/>
</dbReference>
<proteinExistence type="predicted"/>
<feature type="region of interest" description="Disordered" evidence="1">
    <location>
        <begin position="2168"/>
        <end position="2202"/>
    </location>
</feature>
<feature type="compositionally biased region" description="Acidic residues" evidence="1">
    <location>
        <begin position="2183"/>
        <end position="2197"/>
    </location>
</feature>
<dbReference type="Pfam" id="PF10344">
    <property type="entry name" value="Hobbit"/>
    <property type="match status" value="3"/>
</dbReference>
<evidence type="ECO:0000256" key="2">
    <source>
        <dbReference type="SAM" id="Phobius"/>
    </source>
</evidence>
<feature type="region of interest" description="Disordered" evidence="1">
    <location>
        <begin position="560"/>
        <end position="579"/>
    </location>
</feature>
<dbReference type="PANTHER" id="PTHR15678:SF6">
    <property type="entry name" value="BRIDGE-LIKE LIPID TRANSFER PROTEIN FAMILY MEMBER 2"/>
    <property type="match status" value="1"/>
</dbReference>
<dbReference type="SMART" id="SM01215">
    <property type="entry name" value="Fmp27_SW"/>
    <property type="match status" value="1"/>
</dbReference>
<sequence length="2356" mass="261749">MQAETTRGQGGGWLLLVLALPLCVVVLERVVLPLVVRWVCRGRATVRSASLVRGVQDLVWGDVIRVPSAYVRCQARMPCLVLHVRGLRVAYQPRGATAPAPAVRRVSRRALVALSFLANLVAIDAQDTHVALPGATAFTSHRIYVHASVLLRYLAPQPTHAAACDGFDDAPAVPPRRALRLHVPEARARLCVDVDDARLLQQGHTLLTLPHRTTLSVQARLRHTIQPASLSIRVHIADAHLTAWPTIARSERAAAPRAPPAVLTYLASASLSVSRATATLPVRGADPVCTTLTHMHASLDPSRPTHGVHQAWFGACGVQRRRDAIVLHEARRVFALHLRLASWHAQIGPMHAHIAHVSCWARTSCTPYGVLTSEPRWSDPNEAALVLRASVGHVRVQPHWAYLARLVPLLRTSSSSPPSPSSPPPRVAALVQLGALDVHAPDGLRIHIARTHLSVRGAYVERRGACPMQYTLEASAGCGVVDAYVLSAQVRHALLHIAAPTATYTLCVPVGLHRETFAPQPHWPERDADVALAVHRIDAHMWSEPVVRTTEALIGAIASHKPPHEPHEAPHEPPHAGLHAGLHAGPRHVHVHVGGTAVYVGGADAHFEPHVRRGVGLVLGAIVVDYARATSAPLDARVQDARQALGLPRPIEHVAHAAGGAAVRVLVSDVRLCPIVHIAAAHDAPVEPDAQDQQGVYAADVWDFAAPTVPMPRQTPRLHQLERGTEVAYAPHVQIDAQRRGQAPYDAHVHVTRTSQARIRLLHTYCLLVAAATARRLVRERRAPRSRTAERVHWTLAAPLVHVHIDLPHERRVLVRVTQLAVRPTERVSLDALRACVPGKDGGGAWDEAVIARRLLLTHRGRAAWWLTGDCVHVRVPYGYHTHKLIEASIVAFKATKQLFFQFWRGCTHSVIYPHDEAPKRLPAVTVRLGMLVLEAADHSLDAALNLLFRTGMDEQLMRLQRTSAAQDAAHWIRRWRRARDVRAQREHDLRSYIHKRAFRDADDVRAWPLEPPLIRVSLTMLRLQVSQPTSFALDDVHAWLHEQAGNPVDLPYTTLIPMHVRLRVSEGMVRLRDYPLPLLHVPPRDDLDVCFDAEGDVVIAEQLGDAFSVRHVRTTIVPAVDSRHGAEHGLLVPKSAMTPKVYGPLVVRVSSQRPTVLTWGHALQPALQDVLRVFDAITSPPHDPSPKPGPWDKLPFQLQASVRLHFEHDVHLHLRGTRQPYAVTGAGAGFVLVWRGDVELRLGRHLTDHEFLQVRSREHLLAIPDVRPLLDPAGVGLASAARSPHAVLRRPDAPPPLALDKVAWHLAGGVRWGMGFVSEHTCTDATCERTPRCRGAPFDRACRVFGRIPHWRVRLRTFEGFARLPPSERTDSYRGWRSDFAHLSLSLQATGAERPPGAPRNGLYLSWRAWDHFRDWLHLFHDRLHLPIRHGPVFPKPPGVKAPKFGRFVATIKYRFHVTDLHVAHTYAHRAAFDLRRQLRTFVGVKAHVGTCALDLHQRMQASPASPARRKPLYEAEADVRDAELFALCARFREAGAPRDVHLDADDALRDVWADADDDAAHMYDPLDYRDAATPAAADDAPRRHIRRVLTLARFHVHRLLRPTRGAYSKFGHEPTHTCLIGHAAPPRLGAEGDAYPHQVRIDRPTGVLTHATRAILLAYYESTLLHRSLAQRLSVSAQRQLRALLERARQHDARSGASTSGAADVSLDDVLADTLRLASQSLPAAFVHDFGAEHSATHAPSDAISDAFHLRTKMLCVCAQPALVVRTHAHSAIIVHADELRVRTHVVSDPLFDERSIHCHVLHRHFVSLASLQLFHTARDAPLDRAGRLPPEALSGGAGYARLVDRTHAYVLYDKHNRLRLPDRTRSVVAHARRDDPAVQYLHHRTDLVQCMSPPLTLTATGAQFAALSHVYHLLTPSDAQHQQRERRRDALLYSRAWDDAPYVVRLFATYQRHIHDTLHRLAAYEAERLSDAGRAEYVRLALALLDLYADMGALEEAVYLSHASARDRSQHLALLVRARADAIEWHLVDAQDRLHVRLTLRGTSFARLALVSGTSMHCLAIHDLHARNVHPSAYFPDMLTPHMPPAGHPMIGQRFLLAHWLLLPPSGGIAIMDRCELHLHPVRVQLELRVGRLLTEYLLGARRSPPRDEARRPWLRHLVAMSRKARSSHDSESDGLSESASDDSDNDSDNDDDAAATPLRLAPSADDAAHIDALRAAMLHRARTYMSFVHVVFAAVDICLSYKGDGEYALTNLYDLPLQLPRLAYHHVLGTHHDLLDLVRRDLIRIAWHHRHTLLKGVMSTNARKHAALKSRQADRLSAAGADDTDEAGAERARPAPSSHDEPVRPRRWFSRS</sequence>
<dbReference type="VEuPathDB" id="FungiDB:DNF11_4038"/>
<feature type="compositionally biased region" description="Basic and acidic residues" evidence="1">
    <location>
        <begin position="562"/>
        <end position="574"/>
    </location>
</feature>
<feature type="compositionally biased region" description="Basic and acidic residues" evidence="1">
    <location>
        <begin position="2332"/>
        <end position="2348"/>
    </location>
</feature>
<dbReference type="OrthoDB" id="1562405at2759"/>
<dbReference type="STRING" id="425264.A0A3G2SBW7"/>
<dbReference type="Proteomes" id="UP000269793">
    <property type="component" value="Chromosome IX"/>
</dbReference>
<reference evidence="6 7" key="1">
    <citation type="submission" date="2018-10" db="EMBL/GenBank/DDBJ databases">
        <title>Complete genome sequence of Malassezia restricta CBS 7877.</title>
        <authorList>
            <person name="Morand S.C."/>
            <person name="Bertignac M."/>
            <person name="Iltis A."/>
            <person name="Kolder I."/>
            <person name="Pirovano W."/>
            <person name="Jourdain R."/>
            <person name="Clavaud C."/>
        </authorList>
    </citation>
    <scope>NUCLEOTIDE SEQUENCE [LARGE SCALE GENOMIC DNA]</scope>
    <source>
        <strain evidence="6 7">CBS 7877</strain>
    </source>
</reference>
<evidence type="ECO:0000313" key="6">
    <source>
        <dbReference type="EMBL" id="AYO44988.1"/>
    </source>
</evidence>
<dbReference type="InterPro" id="IPR019441">
    <property type="entry name" value="FMP27/BLTP2/Hobbit_GFWDK_RBG"/>
</dbReference>
<evidence type="ECO:0000256" key="1">
    <source>
        <dbReference type="SAM" id="MobiDB-lite"/>
    </source>
</evidence>
<evidence type="ECO:0000259" key="5">
    <source>
        <dbReference type="SMART" id="SM01216"/>
    </source>
</evidence>
<gene>
    <name evidence="6" type="ORF">DNF11_4038</name>
</gene>
<dbReference type="SMART" id="SM01216">
    <property type="entry name" value="Fmp27_WPPW"/>
    <property type="match status" value="1"/>
</dbReference>
<organism evidence="6 7">
    <name type="scientific">Malassezia restricta (strain ATCC 96810 / NBRC 103918 / CBS 7877)</name>
    <name type="common">Seborrheic dermatitis infection agent</name>
    <dbReference type="NCBI Taxonomy" id="425264"/>
    <lineage>
        <taxon>Eukaryota</taxon>
        <taxon>Fungi</taxon>
        <taxon>Dikarya</taxon>
        <taxon>Basidiomycota</taxon>
        <taxon>Ustilaginomycotina</taxon>
        <taxon>Malasseziomycetes</taxon>
        <taxon>Malasseziales</taxon>
        <taxon>Malasseziaceae</taxon>
        <taxon>Malassezia</taxon>
    </lineage>
</organism>
<name>A0A3G2SBW7_MALR7</name>
<keyword evidence="2" id="KW-0812">Transmembrane</keyword>
<feature type="transmembrane region" description="Helical" evidence="2">
    <location>
        <begin position="12"/>
        <end position="36"/>
    </location>
</feature>
<keyword evidence="2" id="KW-0472">Membrane</keyword>
<feature type="domain" description="FMP27 SW motif-containing RBG unit" evidence="4">
    <location>
        <begin position="955"/>
        <end position="1056"/>
    </location>
</feature>
<evidence type="ECO:0000313" key="7">
    <source>
        <dbReference type="Proteomes" id="UP000269793"/>
    </source>
</evidence>
<dbReference type="InterPro" id="IPR019415">
    <property type="entry name" value="FMP27_SW_RBG"/>
</dbReference>
<protein>
    <submittedName>
        <fullName evidence="6">Uncharacterized protein</fullName>
    </submittedName>
</protein>
<keyword evidence="7" id="KW-1185">Reference proteome</keyword>
<feature type="domain" description="FMP27/BLTP2/Hobbit GFWDK motif-containing RBG unit" evidence="3">
    <location>
        <begin position="1074"/>
        <end position="1224"/>
    </location>
</feature>
<evidence type="ECO:0000259" key="4">
    <source>
        <dbReference type="SMART" id="SM01215"/>
    </source>
</evidence>
<keyword evidence="2" id="KW-1133">Transmembrane helix</keyword>
<feature type="region of interest" description="Disordered" evidence="1">
    <location>
        <begin position="2313"/>
        <end position="2356"/>
    </location>
</feature>